<feature type="transmembrane region" description="Helical" evidence="1">
    <location>
        <begin position="164"/>
        <end position="192"/>
    </location>
</feature>
<dbReference type="GO" id="GO:0005886">
    <property type="term" value="C:plasma membrane"/>
    <property type="evidence" value="ECO:0007669"/>
    <property type="project" value="UniProtKB-SubCell"/>
</dbReference>
<dbReference type="OrthoDB" id="8613028at2"/>
<dbReference type="AlphaFoldDB" id="A0A3N5BJY4"/>
<dbReference type="GO" id="GO:0140359">
    <property type="term" value="F:ABC-type transporter activity"/>
    <property type="evidence" value="ECO:0007669"/>
    <property type="project" value="InterPro"/>
</dbReference>
<keyword evidence="1" id="KW-0472">Membrane</keyword>
<feature type="transmembrane region" description="Helical" evidence="1">
    <location>
        <begin position="304"/>
        <end position="326"/>
    </location>
</feature>
<dbReference type="PANTHER" id="PTHR37305:SF1">
    <property type="entry name" value="MEMBRANE PROTEIN"/>
    <property type="match status" value="1"/>
</dbReference>
<dbReference type="EMBL" id="RKRK01000002">
    <property type="protein sequence ID" value="RPF58186.1"/>
    <property type="molecule type" value="Genomic_DNA"/>
</dbReference>
<organism evidence="2 3">
    <name type="scientific">Abyssicoccus albus</name>
    <dbReference type="NCBI Taxonomy" id="1817405"/>
    <lineage>
        <taxon>Bacteria</taxon>
        <taxon>Bacillati</taxon>
        <taxon>Bacillota</taxon>
        <taxon>Bacilli</taxon>
        <taxon>Bacillales</taxon>
        <taxon>Abyssicoccaceae</taxon>
    </lineage>
</organism>
<dbReference type="PANTHER" id="PTHR37305">
    <property type="entry name" value="INTEGRAL MEMBRANE PROTEIN-RELATED"/>
    <property type="match status" value="1"/>
</dbReference>
<feature type="transmembrane region" description="Helical" evidence="1">
    <location>
        <begin position="12"/>
        <end position="39"/>
    </location>
</feature>
<comment type="caution">
    <text evidence="2">The sequence shown here is derived from an EMBL/GenBank/DDBJ whole genome shotgun (WGS) entry which is preliminary data.</text>
</comment>
<sequence length="334" mass="38214">MVKLMWNEMIKHFFRLGTYLCIAFLILIASLGFIINLFMGVDESMTKSYEGKNWEQTAKSTIEDYSKDIAKIQEDPKANEDFDKIMELTAKEEEISRLQYHLDEDIQPAPQMNQYEQIYTNTKSLFTFAVFLIVIITSSMIAVEHHKGTIKMLLTRPVSRVKIILSKYLTAAVIGFILLAILYAVVAIWSLITMPGNPTDLLVVKSPDGYDHANFLAVIGKSFLANLFTIIMISWFTVSFSAIFKSTPLALGISFITLYLAPLAMMWLSSKIDEKYLKFWLGDNWFIQSYIGGFETPKYDGMTLTFSIIITLLYIIPLMAIAIYMFRMRDVTSE</sequence>
<dbReference type="Proteomes" id="UP000277108">
    <property type="component" value="Unassembled WGS sequence"/>
</dbReference>
<reference evidence="2 3" key="1">
    <citation type="submission" date="2018-11" db="EMBL/GenBank/DDBJ databases">
        <title>Genomic Encyclopedia of Type Strains, Phase IV (KMG-IV): sequencing the most valuable type-strain genomes for metagenomic binning, comparative biology and taxonomic classification.</title>
        <authorList>
            <person name="Goeker M."/>
        </authorList>
    </citation>
    <scope>NUCLEOTIDE SEQUENCE [LARGE SCALE GENOMIC DNA]</scope>
    <source>
        <strain evidence="2 3">DSM 29158</strain>
    </source>
</reference>
<keyword evidence="1" id="KW-0812">Transmembrane</keyword>
<gene>
    <name evidence="2" type="ORF">EDD62_0828</name>
</gene>
<protein>
    <submittedName>
        <fullName evidence="2">ABC-2 type transport system permease protein</fullName>
    </submittedName>
</protein>
<evidence type="ECO:0000256" key="1">
    <source>
        <dbReference type="SAM" id="Phobius"/>
    </source>
</evidence>
<proteinExistence type="predicted"/>
<name>A0A3N5BJY4_9BACL</name>
<accession>A0A3N5BJY4</accession>
<feature type="transmembrane region" description="Helical" evidence="1">
    <location>
        <begin position="212"/>
        <end position="237"/>
    </location>
</feature>
<keyword evidence="1" id="KW-1133">Transmembrane helix</keyword>
<dbReference type="Pfam" id="PF12679">
    <property type="entry name" value="ABC2_membrane_2"/>
    <property type="match status" value="1"/>
</dbReference>
<keyword evidence="3" id="KW-1185">Reference proteome</keyword>
<feature type="transmembrane region" description="Helical" evidence="1">
    <location>
        <begin position="249"/>
        <end position="268"/>
    </location>
</feature>
<feature type="transmembrane region" description="Helical" evidence="1">
    <location>
        <begin position="125"/>
        <end position="143"/>
    </location>
</feature>
<evidence type="ECO:0000313" key="3">
    <source>
        <dbReference type="Proteomes" id="UP000277108"/>
    </source>
</evidence>
<dbReference type="RefSeq" id="WP_123807631.1">
    <property type="nucleotide sequence ID" value="NZ_RKRK01000002.1"/>
</dbReference>
<evidence type="ECO:0000313" key="2">
    <source>
        <dbReference type="EMBL" id="RPF58186.1"/>
    </source>
</evidence>